<feature type="domain" description="Glycerol-3-phosphate dehydrogenase NAD-dependent C-terminal" evidence="11">
    <location>
        <begin position="178"/>
        <end position="319"/>
    </location>
</feature>
<dbReference type="PROSITE" id="PS00957">
    <property type="entry name" value="NAD_G3PDH"/>
    <property type="match status" value="1"/>
</dbReference>
<comment type="function">
    <text evidence="7">Catalyzes the reduction of the glycolytic intermediate dihydroxyacetone phosphate (DHAP) to sn-glycerol 3-phosphate (G3P), the key precursor for phospholipid synthesis.</text>
</comment>
<keyword evidence="5 7" id="KW-0594">Phospholipid biosynthesis</keyword>
<comment type="subcellular location">
    <subcellularLocation>
        <location evidence="7">Cytoplasm</location>
    </subcellularLocation>
</comment>
<sequence>MSRIAVIGAGAWGTALALSLARQGRHEVTLWAHSPDHAAEMERTRENTRYLPGFALQSDLHITNDLISLPGRADILLSVTPSVNLPETIRALAPHLSDRHVYVSASKGIEDGTHRRMSEVVAAASPVRFAVLGGPSFAKEVAAALPTTATLACVDAEVARSLQNDFSSESLRVYTNDDVVGVELGGALKNVIALAAGVVAGLELGSNAAAALITRGMAEITRLAVACGARPETMAGLAGYGDLVLTCTGSLSRNRTVGVELGRGRKLDDIIASLNGKVAEGVRCTGAARGLAARHGVEMPITDHMYAILYEGLSPRDAIRTLMTRPGRGE</sequence>
<dbReference type="PANTHER" id="PTHR11728:SF1">
    <property type="entry name" value="GLYCEROL-3-PHOSPHATE DEHYDROGENASE [NAD(+)] 2, CHLOROPLASTIC"/>
    <property type="match status" value="1"/>
</dbReference>
<dbReference type="InterPro" id="IPR006109">
    <property type="entry name" value="G3P_DH_NAD-dep_C"/>
</dbReference>
<evidence type="ECO:0000256" key="2">
    <source>
        <dbReference type="ARBA" id="ARBA00022516"/>
    </source>
</evidence>
<dbReference type="PANTHER" id="PTHR11728">
    <property type="entry name" value="GLYCEROL-3-PHOSPHATE DEHYDROGENASE"/>
    <property type="match status" value="1"/>
</dbReference>
<keyword evidence="3 7" id="KW-0560">Oxidoreductase</keyword>
<dbReference type="HAMAP" id="MF_00394">
    <property type="entry name" value="NAD_Glyc3P_dehydrog"/>
    <property type="match status" value="1"/>
</dbReference>
<feature type="binding site" evidence="7">
    <location>
        <position position="12"/>
    </location>
    <ligand>
        <name>NADPH</name>
        <dbReference type="ChEBI" id="CHEBI:57783"/>
    </ligand>
</feature>
<keyword evidence="6 7" id="KW-1208">Phospholipid metabolism</keyword>
<dbReference type="InterPro" id="IPR008927">
    <property type="entry name" value="6-PGluconate_DH-like_C_sf"/>
</dbReference>
<organism evidence="12 13">
    <name type="scientific">Terriglobus aquaticus</name>
    <dbReference type="NCBI Taxonomy" id="940139"/>
    <lineage>
        <taxon>Bacteria</taxon>
        <taxon>Pseudomonadati</taxon>
        <taxon>Acidobacteriota</taxon>
        <taxon>Terriglobia</taxon>
        <taxon>Terriglobales</taxon>
        <taxon>Acidobacteriaceae</taxon>
        <taxon>Terriglobus</taxon>
    </lineage>
</organism>
<dbReference type="EC" id="1.1.1.94" evidence="7"/>
<reference evidence="12 13" key="1">
    <citation type="submission" date="2024-12" db="EMBL/GenBank/DDBJ databases">
        <authorList>
            <person name="Lee Y."/>
        </authorList>
    </citation>
    <scope>NUCLEOTIDE SEQUENCE [LARGE SCALE GENOMIC DNA]</scope>
    <source>
        <strain evidence="12 13">03SUJ4</strain>
    </source>
</reference>
<feature type="binding site" evidence="7">
    <location>
        <position position="280"/>
    </location>
    <ligand>
        <name>NADPH</name>
        <dbReference type="ChEBI" id="CHEBI:57783"/>
    </ligand>
</feature>
<evidence type="ECO:0000259" key="11">
    <source>
        <dbReference type="Pfam" id="PF07479"/>
    </source>
</evidence>
<dbReference type="Gene3D" id="1.10.1040.10">
    <property type="entry name" value="N-(1-d-carboxylethyl)-l-norvaline Dehydrogenase, domain 2"/>
    <property type="match status" value="1"/>
</dbReference>
<feature type="binding site" evidence="7">
    <location>
        <position position="50"/>
    </location>
    <ligand>
        <name>NADPH</name>
        <dbReference type="ChEBI" id="CHEBI:57783"/>
    </ligand>
</feature>
<dbReference type="InterPro" id="IPR013328">
    <property type="entry name" value="6PGD_dom2"/>
</dbReference>
<feature type="binding site" evidence="7">
    <location>
        <position position="107"/>
    </location>
    <ligand>
        <name>sn-glycerol 3-phosphate</name>
        <dbReference type="ChEBI" id="CHEBI:57597"/>
    </ligand>
</feature>
<accession>A0ABW9KLG9</accession>
<dbReference type="InterPro" id="IPR011128">
    <property type="entry name" value="G3P_DH_NAD-dep_N"/>
</dbReference>
<evidence type="ECO:0000256" key="4">
    <source>
        <dbReference type="ARBA" id="ARBA00023098"/>
    </source>
</evidence>
<evidence type="ECO:0000256" key="3">
    <source>
        <dbReference type="ARBA" id="ARBA00023002"/>
    </source>
</evidence>
<protein>
    <recommendedName>
        <fullName evidence="7">Glycerol-3-phosphate dehydrogenase [NAD(P)+]</fullName>
        <ecNumber evidence="7">1.1.1.94</ecNumber>
    </recommendedName>
    <alternativeName>
        <fullName evidence="7">NAD(P)(+)-dependent glycerol-3-phosphate dehydrogenase</fullName>
    </alternativeName>
    <alternativeName>
        <fullName evidence="7">NAD(P)H-dependent dihydroxyacetone-phosphate reductase</fullName>
    </alternativeName>
</protein>
<feature type="binding site" evidence="7">
    <location>
        <position position="278"/>
    </location>
    <ligand>
        <name>NADPH</name>
        <dbReference type="ChEBI" id="CHEBI:57783"/>
    </ligand>
</feature>
<dbReference type="SUPFAM" id="SSF51735">
    <property type="entry name" value="NAD(P)-binding Rossmann-fold domains"/>
    <property type="match status" value="1"/>
</dbReference>
<feature type="binding site" evidence="7">
    <location>
        <position position="253"/>
    </location>
    <ligand>
        <name>NADPH</name>
        <dbReference type="ChEBI" id="CHEBI:57783"/>
    </ligand>
</feature>
<evidence type="ECO:0000313" key="12">
    <source>
        <dbReference type="EMBL" id="MFN2976640.1"/>
    </source>
</evidence>
<comment type="caution">
    <text evidence="7">Lacks conserved residue(s) required for the propagation of feature annotation.</text>
</comment>
<feature type="domain" description="Glycerol-3-phosphate dehydrogenase NAD-dependent N-terminal" evidence="10">
    <location>
        <begin position="4"/>
        <end position="158"/>
    </location>
</feature>
<keyword evidence="7" id="KW-0963">Cytoplasm</keyword>
<keyword evidence="4 7" id="KW-0443">Lipid metabolism</keyword>
<dbReference type="NCBIfam" id="NF000940">
    <property type="entry name" value="PRK00094.1-2"/>
    <property type="match status" value="1"/>
</dbReference>
<comment type="similarity">
    <text evidence="1 7 8">Belongs to the NAD-dependent glycerol-3-phosphate dehydrogenase family.</text>
</comment>
<feature type="binding site" evidence="7">
    <location>
        <position position="252"/>
    </location>
    <ligand>
        <name>sn-glycerol 3-phosphate</name>
        <dbReference type="ChEBI" id="CHEBI:57597"/>
    </ligand>
</feature>
<dbReference type="Proteomes" id="UP001634747">
    <property type="component" value="Unassembled WGS sequence"/>
</dbReference>
<feature type="binding site" evidence="7">
    <location>
        <position position="33"/>
    </location>
    <ligand>
        <name>NADPH</name>
        <dbReference type="ChEBI" id="CHEBI:57783"/>
    </ligand>
</feature>
<feature type="binding site" evidence="7">
    <location>
        <position position="138"/>
    </location>
    <ligand>
        <name>NADPH</name>
        <dbReference type="ChEBI" id="CHEBI:57783"/>
    </ligand>
</feature>
<feature type="active site" description="Proton acceptor" evidence="7">
    <location>
        <position position="189"/>
    </location>
</feature>
<feature type="binding site" evidence="7">
    <location>
        <position position="242"/>
    </location>
    <ligand>
        <name>sn-glycerol 3-phosphate</name>
        <dbReference type="ChEBI" id="CHEBI:57597"/>
    </ligand>
</feature>
<feature type="binding site" evidence="7">
    <location>
        <position position="254"/>
    </location>
    <ligand>
        <name>sn-glycerol 3-phosphate</name>
        <dbReference type="ChEBI" id="CHEBI:57597"/>
    </ligand>
</feature>
<evidence type="ECO:0000256" key="1">
    <source>
        <dbReference type="ARBA" id="ARBA00011009"/>
    </source>
</evidence>
<evidence type="ECO:0000259" key="10">
    <source>
        <dbReference type="Pfam" id="PF01210"/>
    </source>
</evidence>
<dbReference type="Pfam" id="PF01210">
    <property type="entry name" value="NAD_Gly3P_dh_N"/>
    <property type="match status" value="1"/>
</dbReference>
<feature type="binding site" evidence="7">
    <location>
        <position position="107"/>
    </location>
    <ligand>
        <name>NADPH</name>
        <dbReference type="ChEBI" id="CHEBI:57783"/>
    </ligand>
</feature>
<dbReference type="InterPro" id="IPR036291">
    <property type="entry name" value="NAD(P)-bd_dom_sf"/>
</dbReference>
<feature type="binding site" evidence="7">
    <location>
        <position position="134"/>
    </location>
    <ligand>
        <name>sn-glycerol 3-phosphate</name>
        <dbReference type="ChEBI" id="CHEBI:57597"/>
    </ligand>
</feature>
<comment type="pathway">
    <text evidence="7">Membrane lipid metabolism; glycerophospholipid metabolism.</text>
</comment>
<dbReference type="SUPFAM" id="SSF48179">
    <property type="entry name" value="6-phosphogluconate dehydrogenase C-terminal domain-like"/>
    <property type="match status" value="1"/>
</dbReference>
<evidence type="ECO:0000256" key="8">
    <source>
        <dbReference type="RuleBase" id="RU000437"/>
    </source>
</evidence>
<dbReference type="RefSeq" id="WP_263411892.1">
    <property type="nucleotide sequence ID" value="NZ_BAABBH010000001.1"/>
</dbReference>
<feature type="binding site" evidence="7">
    <location>
        <position position="189"/>
    </location>
    <ligand>
        <name>sn-glycerol 3-phosphate</name>
        <dbReference type="ChEBI" id="CHEBI:57597"/>
    </ligand>
</feature>
<dbReference type="PIRSF" id="PIRSF000114">
    <property type="entry name" value="Glycerol-3-P_dh"/>
    <property type="match status" value="1"/>
</dbReference>
<keyword evidence="7" id="KW-0521">NADP</keyword>
<comment type="catalytic activity">
    <reaction evidence="7">
        <text>sn-glycerol 3-phosphate + NAD(+) = dihydroxyacetone phosphate + NADH + H(+)</text>
        <dbReference type="Rhea" id="RHEA:11092"/>
        <dbReference type="ChEBI" id="CHEBI:15378"/>
        <dbReference type="ChEBI" id="CHEBI:57540"/>
        <dbReference type="ChEBI" id="CHEBI:57597"/>
        <dbReference type="ChEBI" id="CHEBI:57642"/>
        <dbReference type="ChEBI" id="CHEBI:57945"/>
        <dbReference type="EC" id="1.1.1.94"/>
    </reaction>
</comment>
<feature type="binding site" evidence="7">
    <location>
        <position position="136"/>
    </location>
    <ligand>
        <name>sn-glycerol 3-phosphate</name>
        <dbReference type="ChEBI" id="CHEBI:57597"/>
    </ligand>
</feature>
<comment type="caution">
    <text evidence="12">The sequence shown here is derived from an EMBL/GenBank/DDBJ whole genome shotgun (WGS) entry which is preliminary data.</text>
</comment>
<evidence type="ECO:0000256" key="7">
    <source>
        <dbReference type="HAMAP-Rule" id="MF_00394"/>
    </source>
</evidence>
<keyword evidence="2 7" id="KW-0444">Lipid biosynthesis</keyword>
<keyword evidence="7" id="KW-0547">Nucleotide-binding</keyword>
<keyword evidence="7 8" id="KW-0520">NAD</keyword>
<dbReference type="PRINTS" id="PR00077">
    <property type="entry name" value="GPDHDRGNASE"/>
</dbReference>
<dbReference type="EMBL" id="JBJYXY010000001">
    <property type="protein sequence ID" value="MFN2976640.1"/>
    <property type="molecule type" value="Genomic_DNA"/>
</dbReference>
<name>A0ABW9KLG9_9BACT</name>
<evidence type="ECO:0000256" key="9">
    <source>
        <dbReference type="RuleBase" id="RU000439"/>
    </source>
</evidence>
<dbReference type="Gene3D" id="3.40.50.720">
    <property type="entry name" value="NAD(P)-binding Rossmann-like Domain"/>
    <property type="match status" value="1"/>
</dbReference>
<comment type="catalytic activity">
    <reaction evidence="7 9">
        <text>sn-glycerol 3-phosphate + NADP(+) = dihydroxyacetone phosphate + NADPH + H(+)</text>
        <dbReference type="Rhea" id="RHEA:11096"/>
        <dbReference type="ChEBI" id="CHEBI:15378"/>
        <dbReference type="ChEBI" id="CHEBI:57597"/>
        <dbReference type="ChEBI" id="CHEBI:57642"/>
        <dbReference type="ChEBI" id="CHEBI:57783"/>
        <dbReference type="ChEBI" id="CHEBI:58349"/>
        <dbReference type="EC" id="1.1.1.94"/>
    </reaction>
</comment>
<feature type="binding site" evidence="7">
    <location>
        <position position="253"/>
    </location>
    <ligand>
        <name>sn-glycerol 3-phosphate</name>
        <dbReference type="ChEBI" id="CHEBI:57597"/>
    </ligand>
</feature>
<dbReference type="Pfam" id="PF07479">
    <property type="entry name" value="NAD_Gly3P_dh_C"/>
    <property type="match status" value="1"/>
</dbReference>
<evidence type="ECO:0000313" key="13">
    <source>
        <dbReference type="Proteomes" id="UP001634747"/>
    </source>
</evidence>
<proteinExistence type="inferred from homology"/>
<keyword evidence="13" id="KW-1185">Reference proteome</keyword>
<gene>
    <name evidence="7" type="primary">gpsA</name>
    <name evidence="12" type="ORF">ACK2TP_12775</name>
</gene>
<evidence type="ECO:0000256" key="5">
    <source>
        <dbReference type="ARBA" id="ARBA00023209"/>
    </source>
</evidence>
<dbReference type="InterPro" id="IPR006168">
    <property type="entry name" value="G3P_DH_NAD-dep"/>
</dbReference>
<evidence type="ECO:0000256" key="6">
    <source>
        <dbReference type="ARBA" id="ARBA00023264"/>
    </source>
</evidence>
<dbReference type="NCBIfam" id="NF000942">
    <property type="entry name" value="PRK00094.1-4"/>
    <property type="match status" value="1"/>
</dbReference>